<proteinExistence type="predicted"/>
<dbReference type="EMBL" id="JADDUC020000005">
    <property type="protein sequence ID" value="KAI1239285.1"/>
    <property type="molecule type" value="Genomic_DNA"/>
</dbReference>
<keyword evidence="2" id="KW-1003">Cell membrane</keyword>
<evidence type="ECO:0000256" key="2">
    <source>
        <dbReference type="ARBA" id="ARBA00022475"/>
    </source>
</evidence>
<evidence type="ECO:0000313" key="11">
    <source>
        <dbReference type="Proteomes" id="UP000618051"/>
    </source>
</evidence>
<dbReference type="OrthoDB" id="6129346at2759"/>
<evidence type="ECO:0000256" key="6">
    <source>
        <dbReference type="ARBA" id="ARBA00023180"/>
    </source>
</evidence>
<name>A0A835NRE6_9PASS</name>
<reference evidence="9" key="1">
    <citation type="submission" date="2020-10" db="EMBL/GenBank/DDBJ databases">
        <title>Feather gene expression reveals the developmental basis of iridescence in African starlings.</title>
        <authorList>
            <person name="Rubenstein D.R."/>
        </authorList>
    </citation>
    <scope>NUCLEOTIDE SEQUENCE</scope>
    <source>
        <strain evidence="9">SS15</strain>
        <tissue evidence="9">Liver</tissue>
    </source>
</reference>
<dbReference type="GO" id="GO:0004930">
    <property type="term" value="F:G protein-coupled receptor activity"/>
    <property type="evidence" value="ECO:0007669"/>
    <property type="project" value="UniProtKB-KW"/>
</dbReference>
<sequence>MATQLVYLKLIFFVHDRRKMKPVQFVAAVSQNWTFHGPGASGQAAANWLAGFGRGPTPPTLLGIRQNANTTGRRRLLVLDEFKMEKRISRMFYIMTFLFLTLGRKMIEKSVAILVYASVRQENYYSDMKKYEVPSSFKMTLTGYGHSVPFSDSQTEQNNHDLKRKLEGFSFPATGDSTAHLPQHLQNILPTCCTGTRQWSLPVSVYKKSWKHATSCSPAIEMGQQPAERKGFTAGKHLPELKSSEHPGKGRPMSVAPKAPSGLIQSQPPHATMGNIWSLLVSITKNCRNKYLLSASPLLPHYYLSLGAGKTFLSPPEAEKPFLRMAAKQERTEDFSLAPQTPFAFRVQSQLLFCSAQLDVEHRATLPQGAFHTHSSSGSGKQVFLLARDVPAWLNLLCASAGWYQRTLKPDAHLNQTPDTQSPYGDSPAKMEWPHWSLPTRSVCTALFLQPLPRHSPAGQHRRREGAAVLHLLCCCGFKEPIKDFDTSASFLKTGRQWSALLVIQAESLQITKTDLPYSTEEEEKEEEREEMQPFITCPLHHRCATGHRTVSRIPALFVTGTDDKREGNLADLSDISTHSPKLTQEESGAPKPSQPRLLISELTLEVQLLSCFGVARNVKIHFRNEVTAPESSAAEQDICPHRDDDHHGADKNLLYILLHKVACHRLLIRMKSQPYPLSDLSQI</sequence>
<dbReference type="PANTHER" id="PTHR19268">
    <property type="entry name" value="G PROTEIN-COUPLED RECEPTOR"/>
    <property type="match status" value="1"/>
</dbReference>
<protein>
    <submittedName>
        <fullName evidence="9">Uncharacterized protein</fullName>
    </submittedName>
</protein>
<keyword evidence="7" id="KW-0807">Transducer</keyword>
<accession>A0A835NRE6</accession>
<keyword evidence="2" id="KW-0472">Membrane</keyword>
<evidence type="ECO:0000313" key="9">
    <source>
        <dbReference type="EMBL" id="KAG0119725.1"/>
    </source>
</evidence>
<feature type="region of interest" description="Disordered" evidence="8">
    <location>
        <begin position="572"/>
        <end position="595"/>
    </location>
</feature>
<comment type="caution">
    <text evidence="9">The sequence shown here is derived from an EMBL/GenBank/DDBJ whole genome shotgun (WGS) entry which is preliminary data.</text>
</comment>
<reference evidence="10 11" key="2">
    <citation type="journal article" date="2021" name="J. Hered.">
        <title>Feather Gene Expression Elucidates the Developmental Basis of Plumage Iridescence in African Starlings.</title>
        <authorList>
            <person name="Rubenstein D.R."/>
            <person name="Corvelo A."/>
            <person name="MacManes M.D."/>
            <person name="Maia R."/>
            <person name="Narzisi G."/>
            <person name="Rousaki A."/>
            <person name="Vandenabeele P."/>
            <person name="Shawkey M.D."/>
            <person name="Solomon J."/>
        </authorList>
    </citation>
    <scope>NUCLEOTIDE SEQUENCE [LARGE SCALE GENOMIC DNA]</scope>
    <source>
        <strain evidence="10">SS15</strain>
    </source>
</reference>
<evidence type="ECO:0000313" key="10">
    <source>
        <dbReference type="EMBL" id="KAI1239285.1"/>
    </source>
</evidence>
<keyword evidence="3" id="KW-0297">G-protein coupled receptor</keyword>
<keyword evidence="6" id="KW-0325">Glycoprotein</keyword>
<dbReference type="EMBL" id="JADDUC010000080">
    <property type="protein sequence ID" value="KAG0119725.1"/>
    <property type="molecule type" value="Genomic_DNA"/>
</dbReference>
<organism evidence="9">
    <name type="scientific">Lamprotornis superbus</name>
    <dbReference type="NCBI Taxonomy" id="245042"/>
    <lineage>
        <taxon>Eukaryota</taxon>
        <taxon>Metazoa</taxon>
        <taxon>Chordata</taxon>
        <taxon>Craniata</taxon>
        <taxon>Vertebrata</taxon>
        <taxon>Euteleostomi</taxon>
        <taxon>Archelosauria</taxon>
        <taxon>Archosauria</taxon>
        <taxon>Dinosauria</taxon>
        <taxon>Saurischia</taxon>
        <taxon>Theropoda</taxon>
        <taxon>Coelurosauria</taxon>
        <taxon>Aves</taxon>
        <taxon>Neognathae</taxon>
        <taxon>Neoaves</taxon>
        <taxon>Telluraves</taxon>
        <taxon>Australaves</taxon>
        <taxon>Passeriformes</taxon>
        <taxon>Sturnidae</taxon>
        <taxon>Lamprotornis</taxon>
    </lineage>
</organism>
<dbReference type="GO" id="GO:0005886">
    <property type="term" value="C:plasma membrane"/>
    <property type="evidence" value="ECO:0007669"/>
    <property type="project" value="UniProtKB-SubCell"/>
</dbReference>
<evidence type="ECO:0000256" key="7">
    <source>
        <dbReference type="ARBA" id="ARBA00023224"/>
    </source>
</evidence>
<evidence type="ECO:0000256" key="5">
    <source>
        <dbReference type="ARBA" id="ARBA00023170"/>
    </source>
</evidence>
<feature type="region of interest" description="Disordered" evidence="8">
    <location>
        <begin position="238"/>
        <end position="261"/>
    </location>
</feature>
<keyword evidence="5" id="KW-0675">Receptor</keyword>
<evidence type="ECO:0000256" key="8">
    <source>
        <dbReference type="SAM" id="MobiDB-lite"/>
    </source>
</evidence>
<reference evidence="10" key="3">
    <citation type="submission" date="2022-01" db="EMBL/GenBank/DDBJ databases">
        <authorList>
            <person name="Rubenstein D.R."/>
        </authorList>
    </citation>
    <scope>NUCLEOTIDE SEQUENCE</scope>
    <source>
        <strain evidence="10">SS15</strain>
        <tissue evidence="10">Liver</tissue>
    </source>
</reference>
<keyword evidence="4" id="KW-1015">Disulfide bond</keyword>
<evidence type="ECO:0000256" key="1">
    <source>
        <dbReference type="ARBA" id="ARBA00004651"/>
    </source>
</evidence>
<dbReference type="AlphaFoldDB" id="A0A835NRE6"/>
<gene>
    <name evidence="10" type="ORF">IHE44_0012400</name>
    <name evidence="9" type="ORF">IHE44_013814</name>
</gene>
<feature type="compositionally biased region" description="Polar residues" evidence="8">
    <location>
        <begin position="575"/>
        <end position="587"/>
    </location>
</feature>
<dbReference type="Proteomes" id="UP000618051">
    <property type="component" value="Unassembled WGS sequence"/>
</dbReference>
<feature type="compositionally biased region" description="Basic and acidic residues" evidence="8">
    <location>
        <begin position="238"/>
        <end position="248"/>
    </location>
</feature>
<dbReference type="InterPro" id="IPR051509">
    <property type="entry name" value="GPCR_Orphan/Phoenixin"/>
</dbReference>
<dbReference type="PANTHER" id="PTHR19268:SF7">
    <property type="entry name" value="G-PROTEIN COUPLED RECEPTOR 85-RELATED"/>
    <property type="match status" value="1"/>
</dbReference>
<comment type="subcellular location">
    <subcellularLocation>
        <location evidence="1">Cell membrane</location>
        <topology evidence="1">Multi-pass membrane protein</topology>
    </subcellularLocation>
</comment>
<keyword evidence="11" id="KW-1185">Reference proteome</keyword>
<evidence type="ECO:0000256" key="3">
    <source>
        <dbReference type="ARBA" id="ARBA00023040"/>
    </source>
</evidence>
<evidence type="ECO:0000256" key="4">
    <source>
        <dbReference type="ARBA" id="ARBA00023157"/>
    </source>
</evidence>